<organism evidence="1 2">
    <name type="scientific">Tilletiaria anomala (strain ATCC 24038 / CBS 436.72 / UBC 951)</name>
    <dbReference type="NCBI Taxonomy" id="1037660"/>
    <lineage>
        <taxon>Eukaryota</taxon>
        <taxon>Fungi</taxon>
        <taxon>Dikarya</taxon>
        <taxon>Basidiomycota</taxon>
        <taxon>Ustilaginomycotina</taxon>
        <taxon>Exobasidiomycetes</taxon>
        <taxon>Georgefischeriales</taxon>
        <taxon>Tilletiariaceae</taxon>
        <taxon>Tilletiaria</taxon>
    </lineage>
</organism>
<proteinExistence type="predicted"/>
<dbReference type="RefSeq" id="XP_013244559.1">
    <property type="nucleotide sequence ID" value="XM_013389105.1"/>
</dbReference>
<evidence type="ECO:0000313" key="1">
    <source>
        <dbReference type="EMBL" id="KDN50807.1"/>
    </source>
</evidence>
<evidence type="ECO:0000313" key="2">
    <source>
        <dbReference type="Proteomes" id="UP000027361"/>
    </source>
</evidence>
<dbReference type="AlphaFoldDB" id="A0A066WA25"/>
<name>A0A066WA25_TILAU</name>
<dbReference type="Proteomes" id="UP000027361">
    <property type="component" value="Unassembled WGS sequence"/>
</dbReference>
<dbReference type="GeneID" id="25264035"/>
<comment type="caution">
    <text evidence="1">The sequence shown here is derived from an EMBL/GenBank/DDBJ whole genome shotgun (WGS) entry which is preliminary data.</text>
</comment>
<dbReference type="InParanoid" id="A0A066WA25"/>
<reference evidence="1 2" key="1">
    <citation type="submission" date="2014-05" db="EMBL/GenBank/DDBJ databases">
        <title>Draft genome sequence of a rare smut relative, Tilletiaria anomala UBC 951.</title>
        <authorList>
            <consortium name="DOE Joint Genome Institute"/>
            <person name="Toome M."/>
            <person name="Kuo A."/>
            <person name="Henrissat B."/>
            <person name="Lipzen A."/>
            <person name="Tritt A."/>
            <person name="Yoshinaga Y."/>
            <person name="Zane M."/>
            <person name="Barry K."/>
            <person name="Grigoriev I.V."/>
            <person name="Spatafora J.W."/>
            <person name="Aimea M.C."/>
        </authorList>
    </citation>
    <scope>NUCLEOTIDE SEQUENCE [LARGE SCALE GENOMIC DNA]</scope>
    <source>
        <strain evidence="1 2">UBC 951</strain>
    </source>
</reference>
<dbReference type="EMBL" id="JMSN01000018">
    <property type="protein sequence ID" value="KDN50807.1"/>
    <property type="molecule type" value="Genomic_DNA"/>
</dbReference>
<keyword evidence="2" id="KW-1185">Reference proteome</keyword>
<dbReference type="HOGENOM" id="CLU_1620221_0_0_1"/>
<protein>
    <submittedName>
        <fullName evidence="1">Uncharacterized protein</fullName>
    </submittedName>
</protein>
<accession>A0A066WA25</accession>
<gene>
    <name evidence="1" type="ORF">K437DRAFT_254979</name>
</gene>
<sequence>MQNTDKKHRTQMGGLCLASMHICLLPGRQYPSFHARMPVGLQKGRHHRIKRRGHEAWGIMRSNGRRGMRSRVSNIAYCVWRLEQCVVNCKVRNPEDDRQKRAHCNSYTHIAEPPASTCSQREFRISQAKTWKNSTLSYQCESFARRLESAKSTRSVGRVYELRV</sequence>